<dbReference type="PANTHER" id="PTHR37984:SF9">
    <property type="entry name" value="INTEGRASE CATALYTIC DOMAIN-CONTAINING PROTEIN"/>
    <property type="match status" value="1"/>
</dbReference>
<organism evidence="3 4">
    <name type="scientific">Synaphobranchus kaupii</name>
    <name type="common">Kaup's arrowtooth eel</name>
    <dbReference type="NCBI Taxonomy" id="118154"/>
    <lineage>
        <taxon>Eukaryota</taxon>
        <taxon>Metazoa</taxon>
        <taxon>Chordata</taxon>
        <taxon>Craniata</taxon>
        <taxon>Vertebrata</taxon>
        <taxon>Euteleostomi</taxon>
        <taxon>Actinopterygii</taxon>
        <taxon>Neopterygii</taxon>
        <taxon>Teleostei</taxon>
        <taxon>Anguilliformes</taxon>
        <taxon>Synaphobranchidae</taxon>
        <taxon>Synaphobranchus</taxon>
    </lineage>
</organism>
<dbReference type="OrthoDB" id="775972at2759"/>
<dbReference type="PANTHER" id="PTHR37984">
    <property type="entry name" value="PROTEIN CBG26694"/>
    <property type="match status" value="1"/>
</dbReference>
<evidence type="ECO:0000259" key="2">
    <source>
        <dbReference type="PROSITE" id="PS50994"/>
    </source>
</evidence>
<dbReference type="InterPro" id="IPR012337">
    <property type="entry name" value="RNaseH-like_sf"/>
</dbReference>
<dbReference type="SUPFAM" id="SSF53098">
    <property type="entry name" value="Ribonuclease H-like"/>
    <property type="match status" value="1"/>
</dbReference>
<evidence type="ECO:0000313" key="4">
    <source>
        <dbReference type="Proteomes" id="UP001152622"/>
    </source>
</evidence>
<dbReference type="InterPro" id="IPR050951">
    <property type="entry name" value="Retrovirus_Pol_polyprotein"/>
</dbReference>
<feature type="region of interest" description="Disordered" evidence="1">
    <location>
        <begin position="235"/>
        <end position="260"/>
    </location>
</feature>
<dbReference type="Pfam" id="PF00665">
    <property type="entry name" value="rve"/>
    <property type="match status" value="1"/>
</dbReference>
<dbReference type="InterPro" id="IPR001584">
    <property type="entry name" value="Integrase_cat-core"/>
</dbReference>
<dbReference type="AlphaFoldDB" id="A0A9Q1F170"/>
<comment type="caution">
    <text evidence="3">The sequence shown here is derived from an EMBL/GenBank/DDBJ whole genome shotgun (WGS) entry which is preliminary data.</text>
</comment>
<feature type="domain" description="Integrase catalytic" evidence="2">
    <location>
        <begin position="41"/>
        <end position="150"/>
    </location>
</feature>
<evidence type="ECO:0000313" key="3">
    <source>
        <dbReference type="EMBL" id="KAJ8348836.1"/>
    </source>
</evidence>
<name>A0A9Q1F170_SYNKA</name>
<evidence type="ECO:0000256" key="1">
    <source>
        <dbReference type="SAM" id="MobiDB-lite"/>
    </source>
</evidence>
<accession>A0A9Q1F170</accession>
<sequence>MAKGGSRLIHAGEKELPAGSGLCIKICGDRSSDPHKINHHLKSIFARHGIPETLVTDNGPQFSGMAFAAFAESYGFHHVTSSPKYPQSNGEAERAVKTVKGLLKKAADPYLALLAYRATPLQNGYSPAQLERRLRTTVPTLPALLTPALPDGEVVVLKEKEKKMRDAQRYNLRHRAQSLNRLTPGKEVWVTDQEWWWCSGATPGMCSRAEFSRTTKADSRTNIYSQNQVWESCGGGSGCGPDETGGQRRSFPNRSTERSQGEVCCVPESWIV</sequence>
<dbReference type="EMBL" id="JAINUF010000010">
    <property type="protein sequence ID" value="KAJ8348836.1"/>
    <property type="molecule type" value="Genomic_DNA"/>
</dbReference>
<reference evidence="3" key="1">
    <citation type="journal article" date="2023" name="Science">
        <title>Genome structures resolve the early diversification of teleost fishes.</title>
        <authorList>
            <person name="Parey E."/>
            <person name="Louis A."/>
            <person name="Montfort J."/>
            <person name="Bouchez O."/>
            <person name="Roques C."/>
            <person name="Iampietro C."/>
            <person name="Lluch J."/>
            <person name="Castinel A."/>
            <person name="Donnadieu C."/>
            <person name="Desvignes T."/>
            <person name="Floi Bucao C."/>
            <person name="Jouanno E."/>
            <person name="Wen M."/>
            <person name="Mejri S."/>
            <person name="Dirks R."/>
            <person name="Jansen H."/>
            <person name="Henkel C."/>
            <person name="Chen W.J."/>
            <person name="Zahm M."/>
            <person name="Cabau C."/>
            <person name="Klopp C."/>
            <person name="Thompson A.W."/>
            <person name="Robinson-Rechavi M."/>
            <person name="Braasch I."/>
            <person name="Lecointre G."/>
            <person name="Bobe J."/>
            <person name="Postlethwait J.H."/>
            <person name="Berthelot C."/>
            <person name="Roest Crollius H."/>
            <person name="Guiguen Y."/>
        </authorList>
    </citation>
    <scope>NUCLEOTIDE SEQUENCE</scope>
    <source>
        <strain evidence="3">WJC10195</strain>
    </source>
</reference>
<protein>
    <recommendedName>
        <fullName evidence="2">Integrase catalytic domain-containing protein</fullName>
    </recommendedName>
</protein>
<dbReference type="Gene3D" id="3.30.420.10">
    <property type="entry name" value="Ribonuclease H-like superfamily/Ribonuclease H"/>
    <property type="match status" value="1"/>
</dbReference>
<dbReference type="PROSITE" id="PS50994">
    <property type="entry name" value="INTEGRASE"/>
    <property type="match status" value="1"/>
</dbReference>
<gene>
    <name evidence="3" type="ORF">SKAU_G00274250</name>
</gene>
<dbReference type="Proteomes" id="UP001152622">
    <property type="component" value="Chromosome 10"/>
</dbReference>
<keyword evidence="4" id="KW-1185">Reference proteome</keyword>
<dbReference type="GO" id="GO:0003676">
    <property type="term" value="F:nucleic acid binding"/>
    <property type="evidence" value="ECO:0007669"/>
    <property type="project" value="InterPro"/>
</dbReference>
<dbReference type="GO" id="GO:0015074">
    <property type="term" value="P:DNA integration"/>
    <property type="evidence" value="ECO:0007669"/>
    <property type="project" value="InterPro"/>
</dbReference>
<dbReference type="InterPro" id="IPR036397">
    <property type="entry name" value="RNaseH_sf"/>
</dbReference>
<proteinExistence type="predicted"/>